<name>A0A2G8ST43_9APHY</name>
<reference evidence="2 3" key="1">
    <citation type="journal article" date="2015" name="Sci. Rep.">
        <title>Chromosome-level genome map provides insights into diverse defense mechanisms in the medicinal fungus Ganoderma sinense.</title>
        <authorList>
            <person name="Zhu Y."/>
            <person name="Xu J."/>
            <person name="Sun C."/>
            <person name="Zhou S."/>
            <person name="Xu H."/>
            <person name="Nelson D.R."/>
            <person name="Qian J."/>
            <person name="Song J."/>
            <person name="Luo H."/>
            <person name="Xiang L."/>
            <person name="Li Y."/>
            <person name="Xu Z."/>
            <person name="Ji A."/>
            <person name="Wang L."/>
            <person name="Lu S."/>
            <person name="Hayward A."/>
            <person name="Sun W."/>
            <person name="Li X."/>
            <person name="Schwartz D.C."/>
            <person name="Wang Y."/>
            <person name="Chen S."/>
        </authorList>
    </citation>
    <scope>NUCLEOTIDE SEQUENCE [LARGE SCALE GENOMIC DNA]</scope>
    <source>
        <strain evidence="2 3">ZZ0214-1</strain>
    </source>
</reference>
<evidence type="ECO:0000256" key="1">
    <source>
        <dbReference type="SAM" id="MobiDB-lite"/>
    </source>
</evidence>
<feature type="region of interest" description="Disordered" evidence="1">
    <location>
        <begin position="103"/>
        <end position="212"/>
    </location>
</feature>
<dbReference type="Proteomes" id="UP000230002">
    <property type="component" value="Unassembled WGS sequence"/>
</dbReference>
<dbReference type="OrthoDB" id="2985494at2759"/>
<dbReference type="AlphaFoldDB" id="A0A2G8ST43"/>
<dbReference type="EMBL" id="AYKW01000001">
    <property type="protein sequence ID" value="PIL36924.1"/>
    <property type="molecule type" value="Genomic_DNA"/>
</dbReference>
<keyword evidence="3" id="KW-1185">Reference proteome</keyword>
<comment type="caution">
    <text evidence="2">The sequence shown here is derived from an EMBL/GenBank/DDBJ whole genome shotgun (WGS) entry which is preliminary data.</text>
</comment>
<protein>
    <submittedName>
        <fullName evidence="2">Uncharacterized protein</fullName>
    </submittedName>
</protein>
<gene>
    <name evidence="2" type="ORF">GSI_00614</name>
</gene>
<feature type="compositionally biased region" description="Polar residues" evidence="1">
    <location>
        <begin position="126"/>
        <end position="137"/>
    </location>
</feature>
<evidence type="ECO:0000313" key="3">
    <source>
        <dbReference type="Proteomes" id="UP000230002"/>
    </source>
</evidence>
<proteinExistence type="predicted"/>
<sequence>MTDLWGLQTELASLMAGVRRVEDSLRQAATAADDRTRMLQSKVEELEAANLARLLEIRQLELEKAELQREVQAKKPDLAAAIVARDDALKKLERARKVIEDLLRDHEKPRTGSNTKSTRRDDPRPSGNQPFTVSAPVTRQHPKRETIPAESDEESTVRPLRSGASTQVGLRPQQFKKSESAGIKFPTSPSSREVAGDSSARPATPSRARTPSLPKKRLQWYLEFANRISTAEVLHGPIPFDVISEQLVLDDDAVIDIGNLEFQNGYDLRIHGTDGGLVFVYRPVILDGTSGTYLIGWGEMSMVNNVKSWVGDGKEMHMFCFPAKENSGWFYLGLHKFSYAAIESVWHKLGKEDKEPLYAELRDRNPDMSVGEFKKDVKMGKLVQCCIRLESDGKKVESHDFLRQYGLLDADG</sequence>
<organism evidence="2 3">
    <name type="scientific">Ganoderma sinense ZZ0214-1</name>
    <dbReference type="NCBI Taxonomy" id="1077348"/>
    <lineage>
        <taxon>Eukaryota</taxon>
        <taxon>Fungi</taxon>
        <taxon>Dikarya</taxon>
        <taxon>Basidiomycota</taxon>
        <taxon>Agaricomycotina</taxon>
        <taxon>Agaricomycetes</taxon>
        <taxon>Polyporales</taxon>
        <taxon>Polyporaceae</taxon>
        <taxon>Ganoderma</taxon>
    </lineage>
</organism>
<accession>A0A2G8ST43</accession>
<evidence type="ECO:0000313" key="2">
    <source>
        <dbReference type="EMBL" id="PIL36924.1"/>
    </source>
</evidence>